<dbReference type="CDD" id="cd13692">
    <property type="entry name" value="PBP2_BztA"/>
    <property type="match status" value="1"/>
</dbReference>
<dbReference type="KEGG" id="vvy:VV1557"/>
<evidence type="ECO:0000313" key="5">
    <source>
        <dbReference type="EMBL" id="BAC94321.1"/>
    </source>
</evidence>
<comment type="similarity">
    <text evidence="1">Belongs to the bacterial solute-binding protein 3 family.</text>
</comment>
<dbReference type="PANTHER" id="PTHR30085">
    <property type="entry name" value="AMINO ACID ABC TRANSPORTER PERMEASE"/>
    <property type="match status" value="1"/>
</dbReference>
<evidence type="ECO:0000313" key="6">
    <source>
        <dbReference type="Proteomes" id="UP000002675"/>
    </source>
</evidence>
<name>Q7ML70_VIBVY</name>
<dbReference type="STRING" id="672.VV93_v1c14620"/>
<dbReference type="SMART" id="SM00062">
    <property type="entry name" value="PBPb"/>
    <property type="match status" value="1"/>
</dbReference>
<sequence>MNGGQSVRTHTTTIEHVVSGVTWFNLDHTGRIQMANKLTILASLVAASTAMLSSNAFAAESTLDKVTKQGFLTCGVSTGLPGFSNPNSKGEWEGIDVEYCQAIAAAVLGDKTKVKYVPLTAKERFTALQSGEIDVLSRNTTWTLHRDTALGLNFVGVNYYDGQGFMVKKDLGIKSAKELDGASVCVQSGTTTELNLADYFRNSGMSYKPVVFDTAAQTSKGFDAGRCDVLTTDQSGLYALRLNLQDPNSAVVLPEIISKEPLGPVVRQGDDQWFNIAKWTLNAMINAEEYGITSKNAEEMLKSNDPNVKRILGVDGPKGKGLGIRDDWGYQVVKQVGNYGESFERTVGTGSPLQISRGVNALWNAGGFMYAPPIR</sequence>
<dbReference type="Gene3D" id="3.40.190.10">
    <property type="entry name" value="Periplasmic binding protein-like II"/>
    <property type="match status" value="2"/>
</dbReference>
<accession>Q7ML70</accession>
<evidence type="ECO:0000259" key="4">
    <source>
        <dbReference type="SMART" id="SM00062"/>
    </source>
</evidence>
<dbReference type="Pfam" id="PF00497">
    <property type="entry name" value="SBP_bac_3"/>
    <property type="match status" value="1"/>
</dbReference>
<feature type="domain" description="Solute-binding protein family 3/N-terminal" evidence="4">
    <location>
        <begin position="71"/>
        <end position="300"/>
    </location>
</feature>
<evidence type="ECO:0000256" key="3">
    <source>
        <dbReference type="ARBA" id="ARBA00022729"/>
    </source>
</evidence>
<gene>
    <name evidence="5" type="ordered locus">VV1557</name>
</gene>
<keyword evidence="2" id="KW-0813">Transport</keyword>
<evidence type="ECO:0000256" key="1">
    <source>
        <dbReference type="ARBA" id="ARBA00010333"/>
    </source>
</evidence>
<protein>
    <submittedName>
        <fullName evidence="5">Amino acid ABC transporter, periplasmic amino acid-binding protein</fullName>
    </submittedName>
</protein>
<dbReference type="HOGENOM" id="CLU_019602_3_2_6"/>
<evidence type="ECO:0000256" key="2">
    <source>
        <dbReference type="ARBA" id="ARBA00022448"/>
    </source>
</evidence>
<dbReference type="Proteomes" id="UP000002675">
    <property type="component" value="Chromosome I"/>
</dbReference>
<dbReference type="GO" id="GO:0006865">
    <property type="term" value="P:amino acid transport"/>
    <property type="evidence" value="ECO:0007669"/>
    <property type="project" value="TreeGrafter"/>
</dbReference>
<dbReference type="InterPro" id="IPR051455">
    <property type="entry name" value="Bact_solute-bind_prot3"/>
</dbReference>
<dbReference type="AlphaFoldDB" id="Q7ML70"/>
<keyword evidence="3" id="KW-0732">Signal</keyword>
<organism evidence="5 6">
    <name type="scientific">Vibrio vulnificus (strain YJ016)</name>
    <dbReference type="NCBI Taxonomy" id="196600"/>
    <lineage>
        <taxon>Bacteria</taxon>
        <taxon>Pseudomonadati</taxon>
        <taxon>Pseudomonadota</taxon>
        <taxon>Gammaproteobacteria</taxon>
        <taxon>Vibrionales</taxon>
        <taxon>Vibrionaceae</taxon>
        <taxon>Vibrio</taxon>
    </lineage>
</organism>
<proteinExistence type="inferred from homology"/>
<dbReference type="eggNOG" id="COG0834">
    <property type="taxonomic scope" value="Bacteria"/>
</dbReference>
<dbReference type="FunFam" id="3.40.190.10:FF:000113">
    <property type="entry name" value="Amino acid ABC transporter substrate-binding protein"/>
    <property type="match status" value="1"/>
</dbReference>
<reference evidence="5 6" key="1">
    <citation type="journal article" date="2003" name="Genome Res.">
        <title>Comparative genome analysis of Vibrio vulnificus, a marine pathogen.</title>
        <authorList>
            <person name="Chen C.Y."/>
            <person name="Wu K.M."/>
            <person name="Chang Y.C."/>
            <person name="Chang C.H."/>
            <person name="Tsai H.C."/>
            <person name="Liao T.L."/>
            <person name="Liu Y.M."/>
            <person name="Chen H.J."/>
            <person name="Shen A.B."/>
            <person name="Li J.C."/>
            <person name="Su T.L."/>
            <person name="Shao C.P."/>
            <person name="Lee C.T."/>
            <person name="Hor L.I."/>
            <person name="Tsai S.F."/>
        </authorList>
    </citation>
    <scope>NUCLEOTIDE SEQUENCE [LARGE SCALE GENOMIC DNA]</scope>
    <source>
        <strain evidence="5 6">YJ016</strain>
    </source>
</reference>
<dbReference type="EMBL" id="BA000037">
    <property type="protein sequence ID" value="BAC94321.1"/>
    <property type="molecule type" value="Genomic_DNA"/>
</dbReference>
<dbReference type="FunFam" id="3.40.190.10:FF:000114">
    <property type="entry name" value="Amino acid ABC transporter substrate-binding protein"/>
    <property type="match status" value="1"/>
</dbReference>
<dbReference type="InterPro" id="IPR001638">
    <property type="entry name" value="Solute-binding_3/MltF_N"/>
</dbReference>
<dbReference type="SUPFAM" id="SSF53850">
    <property type="entry name" value="Periplasmic binding protein-like II"/>
    <property type="match status" value="1"/>
</dbReference>
<dbReference type="PANTHER" id="PTHR30085:SF7">
    <property type="entry name" value="AMINO-ACID ABC TRANSPORTER-BINDING PROTEIN YHDW-RELATED"/>
    <property type="match status" value="1"/>
</dbReference>